<dbReference type="AlphaFoldDB" id="A0A3R5X3M4"/>
<dbReference type="OrthoDB" id="9798247at2"/>
<gene>
    <name evidence="1" type="ORF">C1I91_19725</name>
</gene>
<dbReference type="EMBL" id="CP025746">
    <property type="protein sequence ID" value="QAA33685.1"/>
    <property type="molecule type" value="Genomic_DNA"/>
</dbReference>
<dbReference type="RefSeq" id="WP_128214409.1">
    <property type="nucleotide sequence ID" value="NZ_CP025746.1"/>
</dbReference>
<dbReference type="SUPFAM" id="SSF50324">
    <property type="entry name" value="Inorganic pyrophosphatase"/>
    <property type="match status" value="1"/>
</dbReference>
<dbReference type="Proteomes" id="UP000286268">
    <property type="component" value="Chromosome"/>
</dbReference>
<organism evidence="1 2">
    <name type="scientific">Clostridium manihotivorum</name>
    <dbReference type="NCBI Taxonomy" id="2320868"/>
    <lineage>
        <taxon>Bacteria</taxon>
        <taxon>Bacillati</taxon>
        <taxon>Bacillota</taxon>
        <taxon>Clostridia</taxon>
        <taxon>Eubacteriales</taxon>
        <taxon>Clostridiaceae</taxon>
        <taxon>Clostridium</taxon>
    </lineage>
</organism>
<evidence type="ECO:0000313" key="1">
    <source>
        <dbReference type="EMBL" id="QAA33685.1"/>
    </source>
</evidence>
<protein>
    <submittedName>
        <fullName evidence="1">Inorganic pyrophosphatase</fullName>
    </submittedName>
</protein>
<name>A0A3R5X3M4_9CLOT</name>
<proteinExistence type="predicted"/>
<accession>A0A3R5X3M4</accession>
<dbReference type="KEGG" id="cmah:C1I91_19725"/>
<dbReference type="GO" id="GO:0005737">
    <property type="term" value="C:cytoplasm"/>
    <property type="evidence" value="ECO:0007669"/>
    <property type="project" value="InterPro"/>
</dbReference>
<dbReference type="GO" id="GO:0004427">
    <property type="term" value="F:inorganic diphosphate phosphatase activity"/>
    <property type="evidence" value="ECO:0007669"/>
    <property type="project" value="InterPro"/>
</dbReference>
<reference evidence="1 2" key="1">
    <citation type="submission" date="2018-01" db="EMBL/GenBank/DDBJ databases">
        <title>Genome Sequencing and Assembly of Anaerobacter polyendosporus strain CT4.</title>
        <authorList>
            <person name="Tachaapaikoon C."/>
            <person name="Sutheeworapong S."/>
            <person name="Jenjaroenpun P."/>
            <person name="Wongsurawat T."/>
            <person name="Nookeaw I."/>
            <person name="Cheawchanlertfa P."/>
            <person name="Kosugi A."/>
            <person name="Cheevadhanarak S."/>
            <person name="Ratanakhanokchai K."/>
        </authorList>
    </citation>
    <scope>NUCLEOTIDE SEQUENCE [LARGE SCALE GENOMIC DNA]</scope>
    <source>
        <strain evidence="1 2">CT4</strain>
    </source>
</reference>
<keyword evidence="2" id="KW-1185">Reference proteome</keyword>
<dbReference type="GO" id="GO:0000287">
    <property type="term" value="F:magnesium ion binding"/>
    <property type="evidence" value="ECO:0007669"/>
    <property type="project" value="InterPro"/>
</dbReference>
<dbReference type="GO" id="GO:0006796">
    <property type="term" value="P:phosphate-containing compound metabolic process"/>
    <property type="evidence" value="ECO:0007669"/>
    <property type="project" value="InterPro"/>
</dbReference>
<dbReference type="InterPro" id="IPR036649">
    <property type="entry name" value="Pyrophosphatase_sf"/>
</dbReference>
<evidence type="ECO:0000313" key="2">
    <source>
        <dbReference type="Proteomes" id="UP000286268"/>
    </source>
</evidence>
<sequence length="116" mass="13262">MEDNMKFWNALDTLVAQSEIIIDRPKGTSHPKYPKFIYEVDYGYLKNTTSMDGSGVDIWRGTDVNQKIDAIMCTVDLNKKDSEIKILIGCTEAEIEKIYRTHNDSSNMKGILIRRG</sequence>